<evidence type="ECO:0000313" key="3">
    <source>
        <dbReference type="Proteomes" id="UP000501346"/>
    </source>
</evidence>
<dbReference type="EMBL" id="CP048987">
    <property type="protein sequence ID" value="QID79379.1"/>
    <property type="molecule type" value="Genomic_DNA"/>
</dbReference>
<organism evidence="2 3">
    <name type="scientific">Saccharomyces pastorianus</name>
    <name type="common">Lager yeast</name>
    <name type="synonym">Saccharomyces cerevisiae x Saccharomyces eubayanus</name>
    <dbReference type="NCBI Taxonomy" id="27292"/>
    <lineage>
        <taxon>Eukaryota</taxon>
        <taxon>Fungi</taxon>
        <taxon>Dikarya</taxon>
        <taxon>Ascomycota</taxon>
        <taxon>Saccharomycotina</taxon>
        <taxon>Saccharomycetes</taxon>
        <taxon>Saccharomycetales</taxon>
        <taxon>Saccharomycetaceae</taxon>
        <taxon>Saccharomyces</taxon>
    </lineage>
</organism>
<accession>A0A6C1DR55</accession>
<sequence length="361" mass="41326">MSTPRKAAGNNEDTEVSEIRTPFRERALEEQRLKDEVLIRNTPGYRKLLSASTKSHDILNKDPNEVRSFLQDLSQVLARKSQGNDTTTNKTQARNLIDELAYEESQPEENELLRSRSEKLTDNNIGNETQPDYTSLSQTVFAKLQERDKGLKSRKIDPIIIQDVPTIGHEDELTVHSPDKANSISMEVLRTSPSIGMDQVDEPPVRDPVPISITQQEEPLSEDLPSDDKEETEEAENEDYSFENTSDENLDDIGNDPIRLNVPAVRRSSIKPLQIMDLKHLTRQFLNENRIILPKQTWSTIQEESLNIMDFLKQKIGTLQKQELVDSFIDMGIINNVDDMFELAHELLPLELQSRIESYLF</sequence>
<name>A0A6C1DR55_SACPS</name>
<feature type="compositionally biased region" description="Polar residues" evidence="1">
    <location>
        <begin position="122"/>
        <end position="132"/>
    </location>
</feature>
<feature type="compositionally biased region" description="Acidic residues" evidence="1">
    <location>
        <begin position="219"/>
        <end position="254"/>
    </location>
</feature>
<feature type="region of interest" description="Disordered" evidence="1">
    <location>
        <begin position="1"/>
        <end position="22"/>
    </location>
</feature>
<reference evidence="2 3" key="1">
    <citation type="journal article" date="2019" name="BMC Genomics">
        <title>Chromosome level assembly and comparative genome analysis confirm lager-brewing yeasts originated from a single hybridization.</title>
        <authorList>
            <person name="Salazar A.N."/>
            <person name="Gorter de Vries A.R."/>
            <person name="van den Broek M."/>
            <person name="Brouwers N."/>
            <person name="de la Torre Cortes P."/>
            <person name="Kuijpers N.G.A."/>
            <person name="Daran J.G."/>
            <person name="Abeel T."/>
        </authorList>
    </citation>
    <scope>NUCLEOTIDE SEQUENCE [LARGE SCALE GENOMIC DNA]</scope>
    <source>
        <strain evidence="2 3">CBS 1483</strain>
    </source>
</reference>
<proteinExistence type="predicted"/>
<dbReference type="Proteomes" id="UP000501346">
    <property type="component" value="Chromosome ScVI"/>
</dbReference>
<dbReference type="OrthoDB" id="4063473at2759"/>
<keyword evidence="3" id="KW-1185">Reference proteome</keyword>
<dbReference type="CDD" id="cd22574">
    <property type="entry name" value="CNN1_HFD"/>
    <property type="match status" value="1"/>
</dbReference>
<feature type="region of interest" description="Disordered" evidence="1">
    <location>
        <begin position="193"/>
        <end position="256"/>
    </location>
</feature>
<dbReference type="AlphaFoldDB" id="A0A6C1DR55"/>
<feature type="region of interest" description="Disordered" evidence="1">
    <location>
        <begin position="103"/>
        <end position="132"/>
    </location>
</feature>
<evidence type="ECO:0000313" key="2">
    <source>
        <dbReference type="EMBL" id="QID79379.1"/>
    </source>
</evidence>
<feature type="compositionally biased region" description="Basic and acidic residues" evidence="1">
    <location>
        <begin position="111"/>
        <end position="121"/>
    </location>
</feature>
<protein>
    <submittedName>
        <fullName evidence="2">Centromere-binding protein cnn1</fullName>
    </submittedName>
</protein>
<evidence type="ECO:0000256" key="1">
    <source>
        <dbReference type="SAM" id="MobiDB-lite"/>
    </source>
</evidence>
<gene>
    <name evidence="2" type="primary">CNN1</name>
    <name evidence="2" type="ORF">GRS66_001641</name>
</gene>